<organism evidence="1 2">
    <name type="scientific">Candidatus Pullichristensenella stercorigallinarum</name>
    <dbReference type="NCBI Taxonomy" id="2840909"/>
    <lineage>
        <taxon>Bacteria</taxon>
        <taxon>Bacillati</taxon>
        <taxon>Bacillota</taxon>
        <taxon>Clostridia</taxon>
        <taxon>Candidatus Pullichristensenella</taxon>
    </lineage>
</organism>
<protein>
    <submittedName>
        <fullName evidence="1">Uncharacterized protein</fullName>
    </submittedName>
</protein>
<evidence type="ECO:0000313" key="2">
    <source>
        <dbReference type="Proteomes" id="UP000824260"/>
    </source>
</evidence>
<sequence>MRIILDTDKKTITVPWNYTDKLAAMNRTIKEAMGDDAKELDFKQYLDDCWKYAMEHSDTQLKTAQKPVKPEKKG</sequence>
<gene>
    <name evidence="1" type="ORF">IAA52_02665</name>
</gene>
<dbReference type="AlphaFoldDB" id="A0A9D0ZKM4"/>
<dbReference type="EMBL" id="DVFZ01000028">
    <property type="protein sequence ID" value="HIQ81986.1"/>
    <property type="molecule type" value="Genomic_DNA"/>
</dbReference>
<comment type="caution">
    <text evidence="1">The sequence shown here is derived from an EMBL/GenBank/DDBJ whole genome shotgun (WGS) entry which is preliminary data.</text>
</comment>
<reference evidence="1" key="1">
    <citation type="submission" date="2020-10" db="EMBL/GenBank/DDBJ databases">
        <authorList>
            <person name="Gilroy R."/>
        </authorList>
    </citation>
    <scope>NUCLEOTIDE SEQUENCE</scope>
    <source>
        <strain evidence="1">ChiSjej6B24-2974</strain>
    </source>
</reference>
<evidence type="ECO:0000313" key="1">
    <source>
        <dbReference type="EMBL" id="HIQ81986.1"/>
    </source>
</evidence>
<proteinExistence type="predicted"/>
<name>A0A9D0ZKM4_9FIRM</name>
<dbReference type="Proteomes" id="UP000824260">
    <property type="component" value="Unassembled WGS sequence"/>
</dbReference>
<accession>A0A9D0ZKM4</accession>
<reference evidence="1" key="2">
    <citation type="journal article" date="2021" name="PeerJ">
        <title>Extensive microbial diversity within the chicken gut microbiome revealed by metagenomics and culture.</title>
        <authorList>
            <person name="Gilroy R."/>
            <person name="Ravi A."/>
            <person name="Getino M."/>
            <person name="Pursley I."/>
            <person name="Horton D.L."/>
            <person name="Alikhan N.F."/>
            <person name="Baker D."/>
            <person name="Gharbi K."/>
            <person name="Hall N."/>
            <person name="Watson M."/>
            <person name="Adriaenssens E.M."/>
            <person name="Foster-Nyarko E."/>
            <person name="Jarju S."/>
            <person name="Secka A."/>
            <person name="Antonio M."/>
            <person name="Oren A."/>
            <person name="Chaudhuri R.R."/>
            <person name="La Ragione R."/>
            <person name="Hildebrand F."/>
            <person name="Pallen M.J."/>
        </authorList>
    </citation>
    <scope>NUCLEOTIDE SEQUENCE</scope>
    <source>
        <strain evidence="1">ChiSjej6B24-2974</strain>
    </source>
</reference>